<evidence type="ECO:0000256" key="3">
    <source>
        <dbReference type="ARBA" id="ARBA00022448"/>
    </source>
</evidence>
<dbReference type="Gene3D" id="6.10.140.1990">
    <property type="match status" value="1"/>
</dbReference>
<accession>A0A379AS78</accession>
<dbReference type="GO" id="GO:1990961">
    <property type="term" value="P:xenobiotic detoxification by transmembrane export across the plasma membrane"/>
    <property type="evidence" value="ECO:0007669"/>
    <property type="project" value="InterPro"/>
</dbReference>
<dbReference type="GO" id="GO:1990281">
    <property type="term" value="C:efflux pump complex"/>
    <property type="evidence" value="ECO:0007669"/>
    <property type="project" value="TreeGrafter"/>
</dbReference>
<evidence type="ECO:0000256" key="6">
    <source>
        <dbReference type="SAM" id="SignalP"/>
    </source>
</evidence>
<dbReference type="InterPro" id="IPR030190">
    <property type="entry name" value="MacA_alpha-hairpin_sf"/>
</dbReference>
<evidence type="ECO:0000256" key="4">
    <source>
        <dbReference type="ARBA" id="ARBA00023054"/>
    </source>
</evidence>
<dbReference type="GO" id="GO:0019898">
    <property type="term" value="C:extrinsic component of membrane"/>
    <property type="evidence" value="ECO:0007669"/>
    <property type="project" value="InterPro"/>
</dbReference>
<sequence>MRKKTIFSLLAVGLVAFGAYSYFNHSNQQETTYLTENVRRGEIKKSVITAGTVRAYNRVEVGAQASGKIEKIHVVLGQHIKQGDLIAEIDSKNQVNALNSAQAELKAYQAQLNAKQVAYNVAKSAYDRLAKLYASKSTSLDELNAAKNNLSAAKAAISEVEAAIQRAEIQVDTAKTNLQYTQILSPLDGTVLSIPVSEGQTVNANQTTPTIVQVADLSKMLIKPEISEGDITKVKAGMAVEFTTLSEPDKVYHSTIHSVDPAITTLTDNEYKESVSDTSAVYYYANVLINNPDNQLRIGMTTQNTIIIADAQNTLLVPTITLHKDGKETFVNILKDNDKVEKRTVVTGLSDDMNTQILNGLKEGEKVISSQVTSDEKVGNTFRGPRIL</sequence>
<feature type="chain" id="PRO_5016953989" evidence="6">
    <location>
        <begin position="22"/>
        <end position="388"/>
    </location>
</feature>
<dbReference type="GeneID" id="300133712"/>
<protein>
    <submittedName>
        <fullName evidence="10">Membrane-fusion protein</fullName>
    </submittedName>
</protein>
<feature type="domain" description="Multidrug resistance protein MdtA-like barrel-sandwich hybrid" evidence="7">
    <location>
        <begin position="57"/>
        <end position="212"/>
    </location>
</feature>
<dbReference type="SUPFAM" id="SSF111369">
    <property type="entry name" value="HlyD-like secretion proteins"/>
    <property type="match status" value="1"/>
</dbReference>
<dbReference type="GO" id="GO:0015562">
    <property type="term" value="F:efflux transmembrane transporter activity"/>
    <property type="evidence" value="ECO:0007669"/>
    <property type="project" value="TreeGrafter"/>
</dbReference>
<dbReference type="PANTHER" id="PTHR30469">
    <property type="entry name" value="MULTIDRUG RESISTANCE PROTEIN MDTA"/>
    <property type="match status" value="1"/>
</dbReference>
<comment type="similarity">
    <text evidence="2">Belongs to the membrane fusion protein (MFP) (TC 8.A.1) family.</text>
</comment>
<evidence type="ECO:0000259" key="8">
    <source>
        <dbReference type="Pfam" id="PF25967"/>
    </source>
</evidence>
<evidence type="ECO:0000259" key="7">
    <source>
        <dbReference type="Pfam" id="PF25917"/>
    </source>
</evidence>
<dbReference type="Proteomes" id="UP000255098">
    <property type="component" value="Unassembled WGS sequence"/>
</dbReference>
<evidence type="ECO:0000256" key="2">
    <source>
        <dbReference type="ARBA" id="ARBA00009477"/>
    </source>
</evidence>
<keyword evidence="6" id="KW-0732">Signal</keyword>
<feature type="domain" description="Multidrug resistance protein MdtA-like C-terminal permuted SH3" evidence="8">
    <location>
        <begin position="313"/>
        <end position="371"/>
    </location>
</feature>
<feature type="coiled-coil region" evidence="5">
    <location>
        <begin position="143"/>
        <end position="177"/>
    </location>
</feature>
<evidence type="ECO:0000256" key="1">
    <source>
        <dbReference type="ARBA" id="ARBA00004196"/>
    </source>
</evidence>
<dbReference type="Gene3D" id="2.40.50.100">
    <property type="match status" value="1"/>
</dbReference>
<dbReference type="InterPro" id="IPR058627">
    <property type="entry name" value="MdtA-like_C"/>
</dbReference>
<evidence type="ECO:0000259" key="9">
    <source>
        <dbReference type="Pfam" id="PF25990"/>
    </source>
</evidence>
<proteinExistence type="inferred from homology"/>
<dbReference type="Pfam" id="PF25990">
    <property type="entry name" value="Beta-barrel_YknX"/>
    <property type="match status" value="1"/>
</dbReference>
<dbReference type="Pfam" id="PF25917">
    <property type="entry name" value="BSH_RND"/>
    <property type="match status" value="1"/>
</dbReference>
<feature type="domain" description="YknX-like beta-barrel" evidence="9">
    <location>
        <begin position="221"/>
        <end position="302"/>
    </location>
</feature>
<dbReference type="GO" id="GO:1990195">
    <property type="term" value="C:macrolide transmembrane transporter complex"/>
    <property type="evidence" value="ECO:0007669"/>
    <property type="project" value="InterPro"/>
</dbReference>
<keyword evidence="11" id="KW-1185">Reference proteome</keyword>
<dbReference type="InterPro" id="IPR058636">
    <property type="entry name" value="Beta-barrel_YknX"/>
</dbReference>
<dbReference type="AlphaFoldDB" id="A0A379AS78"/>
<feature type="coiled-coil region" evidence="5">
    <location>
        <begin position="91"/>
        <end position="118"/>
    </location>
</feature>
<dbReference type="Pfam" id="PF25967">
    <property type="entry name" value="RND-MFP_C"/>
    <property type="match status" value="1"/>
</dbReference>
<evidence type="ECO:0000313" key="10">
    <source>
        <dbReference type="EMBL" id="SUB24469.1"/>
    </source>
</evidence>
<feature type="signal peptide" evidence="6">
    <location>
        <begin position="1"/>
        <end position="21"/>
    </location>
</feature>
<dbReference type="GO" id="GO:0030313">
    <property type="term" value="C:cell envelope"/>
    <property type="evidence" value="ECO:0007669"/>
    <property type="project" value="UniProtKB-SubCell"/>
</dbReference>
<organism evidence="10 11">
    <name type="scientific">Avibacterium avium</name>
    <name type="common">Pasteurella avium</name>
    <dbReference type="NCBI Taxonomy" id="751"/>
    <lineage>
        <taxon>Bacteria</taxon>
        <taxon>Pseudomonadati</taxon>
        <taxon>Pseudomonadota</taxon>
        <taxon>Gammaproteobacteria</taxon>
        <taxon>Pasteurellales</taxon>
        <taxon>Pasteurellaceae</taxon>
        <taxon>Avibacterium</taxon>
    </lineage>
</organism>
<gene>
    <name evidence="10" type="primary">acrA</name>
    <name evidence="10" type="ORF">NCTC11297_01513</name>
</gene>
<dbReference type="EMBL" id="UGSP01000001">
    <property type="protein sequence ID" value="SUB24469.1"/>
    <property type="molecule type" value="Genomic_DNA"/>
</dbReference>
<dbReference type="InterPro" id="IPR006143">
    <property type="entry name" value="RND_pump_MFP"/>
</dbReference>
<dbReference type="PANTHER" id="PTHR30469:SF33">
    <property type="entry name" value="SLR1207 PROTEIN"/>
    <property type="match status" value="1"/>
</dbReference>
<name>A0A379AS78_AVIAV</name>
<dbReference type="Gene3D" id="2.40.420.20">
    <property type="match status" value="1"/>
</dbReference>
<dbReference type="Gene3D" id="2.40.30.170">
    <property type="match status" value="1"/>
</dbReference>
<reference evidence="10 11" key="1">
    <citation type="submission" date="2018-06" db="EMBL/GenBank/DDBJ databases">
        <authorList>
            <consortium name="Pathogen Informatics"/>
            <person name="Doyle S."/>
        </authorList>
    </citation>
    <scope>NUCLEOTIDE SEQUENCE [LARGE SCALE GENOMIC DNA]</scope>
    <source>
        <strain evidence="11">NCTC 11297</strain>
    </source>
</reference>
<keyword evidence="4 5" id="KW-0175">Coiled coil</keyword>
<comment type="subcellular location">
    <subcellularLocation>
        <location evidence="1">Cell envelope</location>
    </subcellularLocation>
</comment>
<dbReference type="RefSeq" id="WP_115249662.1">
    <property type="nucleotide sequence ID" value="NZ_UGSP01000001.1"/>
</dbReference>
<dbReference type="InterPro" id="IPR058625">
    <property type="entry name" value="MdtA-like_BSH"/>
</dbReference>
<keyword evidence="3" id="KW-0813">Transport</keyword>
<dbReference type="NCBIfam" id="TIGR01730">
    <property type="entry name" value="RND_mfp"/>
    <property type="match status" value="1"/>
</dbReference>
<evidence type="ECO:0000256" key="5">
    <source>
        <dbReference type="SAM" id="Coils"/>
    </source>
</evidence>
<evidence type="ECO:0000313" key="11">
    <source>
        <dbReference type="Proteomes" id="UP000255098"/>
    </source>
</evidence>